<keyword evidence="9" id="KW-1185">Reference proteome</keyword>
<keyword evidence="8" id="KW-0347">Helicase</keyword>
<dbReference type="InterPro" id="IPR014001">
    <property type="entry name" value="Helicase_ATP-bd"/>
</dbReference>
<dbReference type="NCBIfam" id="TIGR01596">
    <property type="entry name" value="cas3_HD"/>
    <property type="match status" value="1"/>
</dbReference>
<comment type="caution">
    <text evidence="8">The sequence shown here is derived from an EMBL/GenBank/DDBJ whole genome shotgun (WGS) entry which is preliminary data.</text>
</comment>
<dbReference type="PATRIC" id="fig|1420583.3.peg.99"/>
<name>A0A0J7XZ05_9SPHN</name>
<dbReference type="Proteomes" id="UP000052232">
    <property type="component" value="Unassembled WGS sequence"/>
</dbReference>
<feature type="domain" description="HD Cas3-type" evidence="7">
    <location>
        <begin position="12"/>
        <end position="181"/>
    </location>
</feature>
<dbReference type="AlphaFoldDB" id="A0A0J7XZ05"/>
<dbReference type="InterPro" id="IPR006674">
    <property type="entry name" value="HD_domain"/>
</dbReference>
<reference evidence="8 9" key="1">
    <citation type="journal article" date="2015" name="G3 (Bethesda)">
        <title>Insights into Ongoing Evolution of the Hexachlorocyclohexane Catabolic Pathway from Comparative Genomics of Ten Sphingomonadaceae Strains.</title>
        <authorList>
            <person name="Pearce S.L."/>
            <person name="Oakeshott J.G."/>
            <person name="Pandey G."/>
        </authorList>
    </citation>
    <scope>NUCLEOTIDE SEQUENCE [LARGE SCALE GENOMIC DNA]</scope>
    <source>
        <strain evidence="8 9">LL01</strain>
    </source>
</reference>
<organism evidence="8 9">
    <name type="scientific">Sphingobium cupriresistens LL01</name>
    <dbReference type="NCBI Taxonomy" id="1420583"/>
    <lineage>
        <taxon>Bacteria</taxon>
        <taxon>Pseudomonadati</taxon>
        <taxon>Pseudomonadota</taxon>
        <taxon>Alphaproteobacteria</taxon>
        <taxon>Sphingomonadales</taxon>
        <taxon>Sphingomonadaceae</taxon>
        <taxon>Sphingobium</taxon>
    </lineage>
</organism>
<protein>
    <submittedName>
        <fullName evidence="8">Helicase</fullName>
    </submittedName>
</protein>
<evidence type="ECO:0000256" key="4">
    <source>
        <dbReference type="ARBA" id="ARBA00022801"/>
    </source>
</evidence>
<dbReference type="InterPro" id="IPR027417">
    <property type="entry name" value="P-loop_NTPase"/>
</dbReference>
<evidence type="ECO:0000256" key="1">
    <source>
        <dbReference type="ARBA" id="ARBA00006847"/>
    </source>
</evidence>
<dbReference type="EMBL" id="JACT01000001">
    <property type="protein sequence ID" value="KMS56794.1"/>
    <property type="molecule type" value="Genomic_DNA"/>
</dbReference>
<dbReference type="SMART" id="SM00487">
    <property type="entry name" value="DEXDc"/>
    <property type="match status" value="1"/>
</dbReference>
<dbReference type="CDD" id="cd09641">
    <property type="entry name" value="Cas3''_I"/>
    <property type="match status" value="1"/>
</dbReference>
<dbReference type="Gene3D" id="3.40.50.300">
    <property type="entry name" value="P-loop containing nucleotide triphosphate hydrolases"/>
    <property type="match status" value="1"/>
</dbReference>
<evidence type="ECO:0000256" key="3">
    <source>
        <dbReference type="ARBA" id="ARBA00022723"/>
    </source>
</evidence>
<sequence length="577" mass="63256">MKRFAHSVDGQPEETWEPLSHHLAAVGKSAASFADLFGASPIALAMGLLHDIGKQSEPYQHYIRRPRNAGGPKGPDHSTAGAKEAVTAYGKYLGTLMAFGIAGHHGGLMDGSGHEGSTLPTRLVKTIEHYQGWADHVTGLPAMEAMKPAIMGLKPNAVDRAFTTTFLTRMLFSCLVDADFLETEAFYAQSLGENRPMRGGILTPQHRALVQAYMARHRRDDTPVNRLRSDILDHANGKAALPPGLFTLTVPTGGGKTLTSLSFAMEHAAAHDLRRIIYVIPFTSIIEQTAQIFREHVELGDAVLEHHASFDWDQRRPVSGADEEEEGAQGLAKLRRDAENWDAPIVVTTAVQFFESLFAARTSQARKLHNLAKSVIILDEAQSMPVHLLRPCMAAIDELARNYGATVILCTATQPALRVQDEALPQTDAMKKAGQWEGLDIPEDRELAPNPQALYDQLKRVDVEWRREPVSDADIAARFAKQPQMLCIVNSRAHARDLFDAIRGQEGAVHLTTLMCAKHRRDVLEKLRGDLAMGKPVRLIATSLIEAGVDISFPEVWRAAAGLSSIAQAAWIETPMS</sequence>
<keyword evidence="8" id="KW-0547">Nucleotide-binding</keyword>
<evidence type="ECO:0000313" key="9">
    <source>
        <dbReference type="Proteomes" id="UP000052232"/>
    </source>
</evidence>
<evidence type="ECO:0000256" key="2">
    <source>
        <dbReference type="ARBA" id="ARBA00009046"/>
    </source>
</evidence>
<keyword evidence="8" id="KW-0067">ATP-binding</keyword>
<dbReference type="Gene3D" id="1.10.3210.30">
    <property type="match status" value="1"/>
</dbReference>
<evidence type="ECO:0000259" key="6">
    <source>
        <dbReference type="PROSITE" id="PS51192"/>
    </source>
</evidence>
<dbReference type="Pfam" id="PF01966">
    <property type="entry name" value="HD"/>
    <property type="match status" value="1"/>
</dbReference>
<dbReference type="GO" id="GO:0003676">
    <property type="term" value="F:nucleic acid binding"/>
    <property type="evidence" value="ECO:0007669"/>
    <property type="project" value="InterPro"/>
</dbReference>
<dbReference type="PROSITE" id="PS51643">
    <property type="entry name" value="HD_CAS3"/>
    <property type="match status" value="1"/>
</dbReference>
<dbReference type="SUPFAM" id="SSF109604">
    <property type="entry name" value="HD-domain/PDEase-like"/>
    <property type="match status" value="1"/>
</dbReference>
<evidence type="ECO:0000259" key="7">
    <source>
        <dbReference type="PROSITE" id="PS51643"/>
    </source>
</evidence>
<dbReference type="InterPro" id="IPR011545">
    <property type="entry name" value="DEAD/DEAH_box_helicase_dom"/>
</dbReference>
<comment type="similarity">
    <text evidence="1">In the N-terminal section; belongs to the CRISPR-associated nuclease Cas3-HD family.</text>
</comment>
<keyword evidence="4" id="KW-0378">Hydrolase</keyword>
<dbReference type="GO" id="GO:0046872">
    <property type="term" value="F:metal ion binding"/>
    <property type="evidence" value="ECO:0007669"/>
    <property type="project" value="UniProtKB-KW"/>
</dbReference>
<dbReference type="Pfam" id="PF00270">
    <property type="entry name" value="DEAD"/>
    <property type="match status" value="1"/>
</dbReference>
<dbReference type="InterPro" id="IPR006483">
    <property type="entry name" value="CRISPR-assoc_Cas3_HD"/>
</dbReference>
<proteinExistence type="inferred from homology"/>
<keyword evidence="3" id="KW-0479">Metal-binding</keyword>
<keyword evidence="5" id="KW-0051">Antiviral defense</keyword>
<comment type="similarity">
    <text evidence="2">In the central section; belongs to the CRISPR-associated helicase Cas3 family.</text>
</comment>
<dbReference type="PROSITE" id="PS51192">
    <property type="entry name" value="HELICASE_ATP_BIND_1"/>
    <property type="match status" value="1"/>
</dbReference>
<accession>A0A0J7XZ05</accession>
<gene>
    <name evidence="8" type="ORF">V473_00535</name>
</gene>
<feature type="domain" description="Helicase ATP-binding" evidence="6">
    <location>
        <begin position="237"/>
        <end position="432"/>
    </location>
</feature>
<dbReference type="RefSeq" id="WP_082678929.1">
    <property type="nucleotide sequence ID" value="NZ_KQ130434.1"/>
</dbReference>
<evidence type="ECO:0000313" key="8">
    <source>
        <dbReference type="EMBL" id="KMS56794.1"/>
    </source>
</evidence>
<dbReference type="GO" id="GO:0005524">
    <property type="term" value="F:ATP binding"/>
    <property type="evidence" value="ECO:0007669"/>
    <property type="project" value="InterPro"/>
</dbReference>
<dbReference type="InterPro" id="IPR038257">
    <property type="entry name" value="CRISPR-assoc_Cas3_HD_sf"/>
</dbReference>
<dbReference type="GO" id="GO:0004386">
    <property type="term" value="F:helicase activity"/>
    <property type="evidence" value="ECO:0007669"/>
    <property type="project" value="UniProtKB-KW"/>
</dbReference>
<dbReference type="CDD" id="cd17930">
    <property type="entry name" value="DEXHc_cas3"/>
    <property type="match status" value="1"/>
</dbReference>
<evidence type="ECO:0000256" key="5">
    <source>
        <dbReference type="ARBA" id="ARBA00023118"/>
    </source>
</evidence>
<dbReference type="GO" id="GO:0051607">
    <property type="term" value="P:defense response to virus"/>
    <property type="evidence" value="ECO:0007669"/>
    <property type="project" value="UniProtKB-KW"/>
</dbReference>
<dbReference type="SUPFAM" id="SSF52540">
    <property type="entry name" value="P-loop containing nucleoside triphosphate hydrolases"/>
    <property type="match status" value="1"/>
</dbReference>
<dbReference type="GO" id="GO:0016787">
    <property type="term" value="F:hydrolase activity"/>
    <property type="evidence" value="ECO:0007669"/>
    <property type="project" value="UniProtKB-KW"/>
</dbReference>